<sequence>MLVKETRGARSSPSGTALPWKPSIQIALCYVIQAMLLVALIGPAAMPIAMPFLLFVLVPLHMFAWHLYLHDLHAIPRAVHLCILPVTLIMGIAVLVQWHSLFGASRAVPIASRGGTLTPERGTSPAVSSEEAQAAARRYLGHDEVWKALEGDGVKESERPVRLVRLSWLLALGQPGSSVHKEYGGVLPRRQELPEAAFIGVDELRKISRQAKRGVDFYSFYETFTLEMQLGEGNLLKRVMRVLFHIFSCKFVKRNVDDLLPIVAISYCWLEPRHPDCDGEQLRLLCTRLKTLFPSLGVLRRSGLLGVCQAYGFRDMGVFFDWASLFQKDPRLWTPAELIAEEERTEDQRRAADRYRDSKTEAQAQAAKFALGTLDLWYAHSKTTVILLTELPKKLPKSFDAIRTYDSRGWTTYERCSAELCKTFRLQQAGWPLVID</sequence>
<gene>
    <name evidence="2" type="ORF">Ctob_014800</name>
</gene>
<evidence type="ECO:0000313" key="2">
    <source>
        <dbReference type="EMBL" id="KOO47058.1"/>
    </source>
</evidence>
<feature type="transmembrane region" description="Helical" evidence="1">
    <location>
        <begin position="48"/>
        <end position="68"/>
    </location>
</feature>
<name>A0A0M0L8R9_9EUKA</name>
<evidence type="ECO:0000256" key="1">
    <source>
        <dbReference type="SAM" id="Phobius"/>
    </source>
</evidence>
<proteinExistence type="predicted"/>
<feature type="transmembrane region" description="Helical" evidence="1">
    <location>
        <begin position="20"/>
        <end position="41"/>
    </location>
</feature>
<keyword evidence="1" id="KW-0472">Membrane</keyword>
<feature type="transmembrane region" description="Helical" evidence="1">
    <location>
        <begin position="74"/>
        <end position="96"/>
    </location>
</feature>
<dbReference type="Proteomes" id="UP000037460">
    <property type="component" value="Unassembled WGS sequence"/>
</dbReference>
<keyword evidence="1" id="KW-0812">Transmembrane</keyword>
<keyword evidence="3" id="KW-1185">Reference proteome</keyword>
<dbReference type="AlphaFoldDB" id="A0A0M0L8R9"/>
<evidence type="ECO:0000313" key="3">
    <source>
        <dbReference type="Proteomes" id="UP000037460"/>
    </source>
</evidence>
<protein>
    <submittedName>
        <fullName evidence="2">Uncharacterized protein</fullName>
    </submittedName>
</protein>
<feature type="non-terminal residue" evidence="2">
    <location>
        <position position="436"/>
    </location>
</feature>
<keyword evidence="1" id="KW-1133">Transmembrane helix</keyword>
<accession>A0A0M0L8R9</accession>
<dbReference type="EMBL" id="JWZX01000548">
    <property type="protein sequence ID" value="KOO47058.1"/>
    <property type="molecule type" value="Genomic_DNA"/>
</dbReference>
<reference evidence="3" key="1">
    <citation type="journal article" date="2015" name="PLoS Genet.">
        <title>Genome Sequence and Transcriptome Analyses of Chrysochromulina tobin: Metabolic Tools for Enhanced Algal Fitness in the Prominent Order Prymnesiales (Haptophyceae).</title>
        <authorList>
            <person name="Hovde B.T."/>
            <person name="Deodato C.R."/>
            <person name="Hunsperger H.M."/>
            <person name="Ryken S.A."/>
            <person name="Yost W."/>
            <person name="Jha R.K."/>
            <person name="Patterson J."/>
            <person name="Monnat R.J. Jr."/>
            <person name="Barlow S.B."/>
            <person name="Starkenburg S.R."/>
            <person name="Cattolico R.A."/>
        </authorList>
    </citation>
    <scope>NUCLEOTIDE SEQUENCE</scope>
    <source>
        <strain evidence="3">CCMP291</strain>
    </source>
</reference>
<comment type="caution">
    <text evidence="2">The sequence shown here is derived from an EMBL/GenBank/DDBJ whole genome shotgun (WGS) entry which is preliminary data.</text>
</comment>
<organism evidence="2 3">
    <name type="scientific">Chrysochromulina tobinii</name>
    <dbReference type="NCBI Taxonomy" id="1460289"/>
    <lineage>
        <taxon>Eukaryota</taxon>
        <taxon>Haptista</taxon>
        <taxon>Haptophyta</taxon>
        <taxon>Prymnesiophyceae</taxon>
        <taxon>Prymnesiales</taxon>
        <taxon>Chrysochromulinaceae</taxon>
        <taxon>Chrysochromulina</taxon>
    </lineage>
</organism>